<dbReference type="InterPro" id="IPR035959">
    <property type="entry name" value="RutC-like_sf"/>
</dbReference>
<dbReference type="Gene3D" id="3.30.1330.40">
    <property type="entry name" value="RutC-like"/>
    <property type="match status" value="1"/>
</dbReference>
<dbReference type="EMBL" id="JACRTD010000002">
    <property type="protein sequence ID" value="MBC8584756.1"/>
    <property type="molecule type" value="Genomic_DNA"/>
</dbReference>
<dbReference type="InterPro" id="IPR013813">
    <property type="entry name" value="Endoribo_LPSP/chorism_mut-like"/>
</dbReference>
<accession>A0A926ELE9</accession>
<comment type="caution">
    <text evidence="2">The sequence shown here is derived from an EMBL/GenBank/DDBJ whole genome shotgun (WGS) entry which is preliminary data.</text>
</comment>
<dbReference type="PANTHER" id="PTHR43760:SF1">
    <property type="entry name" value="ENDORIBONUCLEASE L-PSP_CHORISMATE MUTASE-LIKE DOMAIN-CONTAINING PROTEIN"/>
    <property type="match status" value="1"/>
</dbReference>
<evidence type="ECO:0000313" key="3">
    <source>
        <dbReference type="Proteomes" id="UP000623678"/>
    </source>
</evidence>
<feature type="domain" description="Endoribonuclease L-PSP/chorismate mutase-like" evidence="1">
    <location>
        <begin position="6"/>
        <end position="153"/>
    </location>
</feature>
<evidence type="ECO:0000259" key="1">
    <source>
        <dbReference type="Pfam" id="PF14588"/>
    </source>
</evidence>
<evidence type="ECO:0000313" key="2">
    <source>
        <dbReference type="EMBL" id="MBC8584756.1"/>
    </source>
</evidence>
<name>A0A926ELE9_9FIRM</name>
<dbReference type="AlphaFoldDB" id="A0A926ELE9"/>
<dbReference type="Proteomes" id="UP000623678">
    <property type="component" value="Unassembled WGS sequence"/>
</dbReference>
<gene>
    <name evidence="2" type="ORF">H8705_04090</name>
</gene>
<sequence>MDIYERLRQLDLKLPSPIPAQGIYTPIMEFRDNLLYGSGMGPNNEGLPRYEGKLGQEFNIEQGQEISRQVILNILANIHRDIGDLNKIKRFVKMLAFVNSTDDFCDQPAVANGASSLLCEIFGEEAGLPARSAIGVNVLPGNIPVEIELIAELKEE</sequence>
<dbReference type="PANTHER" id="PTHR43760">
    <property type="entry name" value="ENDORIBONUCLEASE-RELATED"/>
    <property type="match status" value="1"/>
</dbReference>
<dbReference type="SUPFAM" id="SSF55298">
    <property type="entry name" value="YjgF-like"/>
    <property type="match status" value="1"/>
</dbReference>
<organism evidence="2 3">
    <name type="scientific">Youxingia wuxianensis</name>
    <dbReference type="NCBI Taxonomy" id="2763678"/>
    <lineage>
        <taxon>Bacteria</taxon>
        <taxon>Bacillati</taxon>
        <taxon>Bacillota</taxon>
        <taxon>Clostridia</taxon>
        <taxon>Eubacteriales</taxon>
        <taxon>Oscillospiraceae</taxon>
        <taxon>Youxingia</taxon>
    </lineage>
</organism>
<keyword evidence="3" id="KW-1185">Reference proteome</keyword>
<reference evidence="2" key="1">
    <citation type="submission" date="2020-08" db="EMBL/GenBank/DDBJ databases">
        <title>Genome public.</title>
        <authorList>
            <person name="Liu C."/>
            <person name="Sun Q."/>
        </authorList>
    </citation>
    <scope>NUCLEOTIDE SEQUENCE</scope>
    <source>
        <strain evidence="2">NSJ-64</strain>
    </source>
</reference>
<protein>
    <submittedName>
        <fullName evidence="2">RidA family protein</fullName>
    </submittedName>
</protein>
<proteinExistence type="predicted"/>
<dbReference type="CDD" id="cd02199">
    <property type="entry name" value="YjgF_YER057c_UK114_like_1"/>
    <property type="match status" value="1"/>
</dbReference>
<dbReference type="Pfam" id="PF14588">
    <property type="entry name" value="YjgF_endoribonc"/>
    <property type="match status" value="1"/>
</dbReference>
<dbReference type="RefSeq" id="WP_262394575.1">
    <property type="nucleotide sequence ID" value="NZ_JACRTD010000002.1"/>
</dbReference>